<feature type="transmembrane region" description="Helical" evidence="1">
    <location>
        <begin position="50"/>
        <end position="75"/>
    </location>
</feature>
<keyword evidence="1" id="KW-0472">Membrane</keyword>
<dbReference type="Pfam" id="PF14126">
    <property type="entry name" value="DUF4293"/>
    <property type="match status" value="1"/>
</dbReference>
<dbReference type="OrthoDB" id="594989at2"/>
<accession>A0A0A2ERZ3</accession>
<dbReference type="STRING" id="36874.HQ34_00870"/>
<feature type="transmembrane region" description="Helical" evidence="1">
    <location>
        <begin position="112"/>
        <end position="133"/>
    </location>
</feature>
<name>A0A0A2ERZ3_PORCN</name>
<dbReference type="EMBL" id="JQJD01000043">
    <property type="protein sequence ID" value="KGN80265.1"/>
    <property type="molecule type" value="Genomic_DNA"/>
</dbReference>
<dbReference type="eggNOG" id="ENOG503333M">
    <property type="taxonomic scope" value="Bacteria"/>
</dbReference>
<reference evidence="3 5" key="2">
    <citation type="submission" date="2017-02" db="EMBL/GenBank/DDBJ databases">
        <authorList>
            <person name="Peterson S.W."/>
        </authorList>
    </citation>
    <scope>NUCLEOTIDE SEQUENCE [LARGE SCALE GENOMIC DNA]</scope>
    <source>
        <strain evidence="3 5">ATCC 700135</strain>
    </source>
</reference>
<proteinExistence type="predicted"/>
<feature type="transmembrane region" description="Helical" evidence="1">
    <location>
        <begin position="87"/>
        <end position="106"/>
    </location>
</feature>
<dbReference type="Proteomes" id="UP000030125">
    <property type="component" value="Unassembled WGS sequence"/>
</dbReference>
<dbReference type="Proteomes" id="UP000189956">
    <property type="component" value="Unassembled WGS sequence"/>
</dbReference>
<dbReference type="AlphaFoldDB" id="A0A0A2ERZ3"/>
<dbReference type="EMBL" id="FUWL01000003">
    <property type="protein sequence ID" value="SJZ32568.1"/>
    <property type="molecule type" value="Genomic_DNA"/>
</dbReference>
<keyword evidence="1" id="KW-1133">Transmembrane helix</keyword>
<reference evidence="2 4" key="1">
    <citation type="submission" date="2014-08" db="EMBL/GenBank/DDBJ databases">
        <title>Porphyromonas cangingivalis strain:COT-109_OH1386 Genome sequencing.</title>
        <authorList>
            <person name="Wallis C."/>
            <person name="Deusch O."/>
            <person name="O'Flynn C."/>
            <person name="Davis I."/>
            <person name="Jospin G."/>
            <person name="Darling A.E."/>
            <person name="Coil D.A."/>
            <person name="Alexiev A."/>
            <person name="Horsfall A."/>
            <person name="Kirkwood N."/>
            <person name="Harris S."/>
            <person name="Eisen J.A."/>
        </authorList>
    </citation>
    <scope>NUCLEOTIDE SEQUENCE [LARGE SCALE GENOMIC DNA]</scope>
    <source>
        <strain evidence="4">COT-109 OH1386</strain>
        <strain evidence="2">COT-109_OH1386</strain>
    </source>
</reference>
<evidence type="ECO:0000313" key="3">
    <source>
        <dbReference type="EMBL" id="SJZ32568.1"/>
    </source>
</evidence>
<evidence type="ECO:0000256" key="1">
    <source>
        <dbReference type="SAM" id="Phobius"/>
    </source>
</evidence>
<evidence type="ECO:0008006" key="6">
    <source>
        <dbReference type="Google" id="ProtNLM"/>
    </source>
</evidence>
<keyword evidence="4" id="KW-1185">Reference proteome</keyword>
<dbReference type="RefSeq" id="WP_025836855.1">
    <property type="nucleotide sequence ID" value="NZ_FUWL01000003.1"/>
</dbReference>
<gene>
    <name evidence="2" type="ORF">HQ35_06130</name>
    <name evidence="3" type="ORF">SAMN02745205_00298</name>
</gene>
<evidence type="ECO:0000313" key="2">
    <source>
        <dbReference type="EMBL" id="KGN80265.1"/>
    </source>
</evidence>
<organism evidence="2 4">
    <name type="scientific">Porphyromonas cangingivalis</name>
    <dbReference type="NCBI Taxonomy" id="36874"/>
    <lineage>
        <taxon>Bacteria</taxon>
        <taxon>Pseudomonadati</taxon>
        <taxon>Bacteroidota</taxon>
        <taxon>Bacteroidia</taxon>
        <taxon>Bacteroidales</taxon>
        <taxon>Porphyromonadaceae</taxon>
        <taxon>Porphyromonas</taxon>
    </lineage>
</organism>
<sequence>MIQRKQTLYLLLSAVLMTLVVFLDSAKVFTMADGAYSFTSLGYSDATGTLVVPMWLLAVLNVLLVLFSFFTIFLFKNRILQMRFTMLGLLLKFGFIVLAYVLMTNFKPEGYVGMAFTPWAALPFLAIILDYLAHRGIAIDERKVRFMDRLR</sequence>
<evidence type="ECO:0000313" key="5">
    <source>
        <dbReference type="Proteomes" id="UP000189956"/>
    </source>
</evidence>
<keyword evidence="1" id="KW-0812">Transmembrane</keyword>
<evidence type="ECO:0000313" key="4">
    <source>
        <dbReference type="Proteomes" id="UP000030125"/>
    </source>
</evidence>
<dbReference type="InterPro" id="IPR025635">
    <property type="entry name" value="DUF4293"/>
</dbReference>
<protein>
    <recommendedName>
        <fullName evidence="6">DUF4293 family protein</fullName>
    </recommendedName>
</protein>